<gene>
    <name evidence="1" type="ORF">A3F55_00745</name>
</gene>
<protein>
    <submittedName>
        <fullName evidence="1">Uncharacterized protein</fullName>
    </submittedName>
</protein>
<proteinExistence type="predicted"/>
<dbReference type="AlphaFoldDB" id="A0A1F4XRI4"/>
<dbReference type="Proteomes" id="UP000178091">
    <property type="component" value="Unassembled WGS sequence"/>
</dbReference>
<comment type="caution">
    <text evidence="1">The sequence shown here is derived from an EMBL/GenBank/DDBJ whole genome shotgun (WGS) entry which is preliminary data.</text>
</comment>
<organism evidence="1 2">
    <name type="scientific">Candidatus Adlerbacteria bacterium RIFCSPHIGHO2_12_FULL_53_18</name>
    <dbReference type="NCBI Taxonomy" id="1797242"/>
    <lineage>
        <taxon>Bacteria</taxon>
        <taxon>Candidatus Adleribacteriota</taxon>
    </lineage>
</organism>
<dbReference type="EMBL" id="MEWW01000018">
    <property type="protein sequence ID" value="OGC84285.1"/>
    <property type="molecule type" value="Genomic_DNA"/>
</dbReference>
<sequence length="229" mass="26195">MQTQCVRSGNDQNRNAIQVRDDLLGDVVKKMCVLESSFRNLKYDKAASTERMKRVLRSSRIAEATSILIKLRDRRKVSYGEALASFITRLATHDKYTVLNSLKRNDHNVKRIPRTEVLLQQCEGNQPGTFIFLPFVEDRDIKAVRRPLNTFKNGQFPAGSVEILCEMMENPGRFVGRRFLADGDEVTIDEDRYVPSFSIREDGTWVIEPVHDKALPTPNDRALTLILPD</sequence>
<name>A0A1F4XRI4_9BACT</name>
<accession>A0A1F4XRI4</accession>
<evidence type="ECO:0000313" key="1">
    <source>
        <dbReference type="EMBL" id="OGC84285.1"/>
    </source>
</evidence>
<evidence type="ECO:0000313" key="2">
    <source>
        <dbReference type="Proteomes" id="UP000178091"/>
    </source>
</evidence>
<reference evidence="1 2" key="1">
    <citation type="journal article" date="2016" name="Nat. Commun.">
        <title>Thousands of microbial genomes shed light on interconnected biogeochemical processes in an aquifer system.</title>
        <authorList>
            <person name="Anantharaman K."/>
            <person name="Brown C.T."/>
            <person name="Hug L.A."/>
            <person name="Sharon I."/>
            <person name="Castelle C.J."/>
            <person name="Probst A.J."/>
            <person name="Thomas B.C."/>
            <person name="Singh A."/>
            <person name="Wilkins M.J."/>
            <person name="Karaoz U."/>
            <person name="Brodie E.L."/>
            <person name="Williams K.H."/>
            <person name="Hubbard S.S."/>
            <person name="Banfield J.F."/>
        </authorList>
    </citation>
    <scope>NUCLEOTIDE SEQUENCE [LARGE SCALE GENOMIC DNA]</scope>
</reference>